<dbReference type="PROSITE" id="PS00194">
    <property type="entry name" value="THIOREDOXIN_1"/>
    <property type="match status" value="1"/>
</dbReference>
<keyword evidence="4" id="KW-1015">Disulfide bond</keyword>
<dbReference type="PANTHER" id="PTHR42852:SF6">
    <property type="entry name" value="THIOL:DISULFIDE INTERCHANGE PROTEIN DSBE"/>
    <property type="match status" value="1"/>
</dbReference>
<dbReference type="InterPro" id="IPR050553">
    <property type="entry name" value="Thioredoxin_ResA/DsbE_sf"/>
</dbReference>
<evidence type="ECO:0000313" key="7">
    <source>
        <dbReference type="EMBL" id="TLS53055.1"/>
    </source>
</evidence>
<dbReference type="GO" id="GO:0017004">
    <property type="term" value="P:cytochrome complex assembly"/>
    <property type="evidence" value="ECO:0007669"/>
    <property type="project" value="UniProtKB-KW"/>
</dbReference>
<dbReference type="Pfam" id="PF00578">
    <property type="entry name" value="AhpC-TSA"/>
    <property type="match status" value="1"/>
</dbReference>
<protein>
    <submittedName>
        <fullName evidence="7">Redoxin domain-containing protein</fullName>
    </submittedName>
</protein>
<dbReference type="GO" id="GO:0016209">
    <property type="term" value="F:antioxidant activity"/>
    <property type="evidence" value="ECO:0007669"/>
    <property type="project" value="InterPro"/>
</dbReference>
<keyword evidence="3" id="KW-0735">Signal-anchor</keyword>
<dbReference type="AlphaFoldDB" id="A0A5R9GMA6"/>
<proteinExistence type="predicted"/>
<dbReference type="Proteomes" id="UP000309676">
    <property type="component" value="Unassembled WGS sequence"/>
</dbReference>
<evidence type="ECO:0000256" key="5">
    <source>
        <dbReference type="ARBA" id="ARBA00023284"/>
    </source>
</evidence>
<accession>A0A5R9GMA6</accession>
<comment type="subcellular location">
    <subcellularLocation>
        <location evidence="1">Cell envelope</location>
    </subcellularLocation>
</comment>
<organism evidence="7 8">
    <name type="scientific">Paenibacillus antri</name>
    <dbReference type="NCBI Taxonomy" id="2582848"/>
    <lineage>
        <taxon>Bacteria</taxon>
        <taxon>Bacillati</taxon>
        <taxon>Bacillota</taxon>
        <taxon>Bacilli</taxon>
        <taxon>Bacillales</taxon>
        <taxon>Paenibacillaceae</taxon>
        <taxon>Paenibacillus</taxon>
    </lineage>
</organism>
<keyword evidence="2" id="KW-0201">Cytochrome c-type biogenesis</keyword>
<evidence type="ECO:0000256" key="4">
    <source>
        <dbReference type="ARBA" id="ARBA00023157"/>
    </source>
</evidence>
<dbReference type="GO" id="GO:0030313">
    <property type="term" value="C:cell envelope"/>
    <property type="evidence" value="ECO:0007669"/>
    <property type="project" value="UniProtKB-SubCell"/>
</dbReference>
<comment type="caution">
    <text evidence="7">The sequence shown here is derived from an EMBL/GenBank/DDBJ whole genome shotgun (WGS) entry which is preliminary data.</text>
</comment>
<keyword evidence="8" id="KW-1185">Reference proteome</keyword>
<evidence type="ECO:0000256" key="2">
    <source>
        <dbReference type="ARBA" id="ARBA00022748"/>
    </source>
</evidence>
<dbReference type="GO" id="GO:0016491">
    <property type="term" value="F:oxidoreductase activity"/>
    <property type="evidence" value="ECO:0007669"/>
    <property type="project" value="InterPro"/>
</dbReference>
<dbReference type="InterPro" id="IPR013766">
    <property type="entry name" value="Thioredoxin_domain"/>
</dbReference>
<dbReference type="PANTHER" id="PTHR42852">
    <property type="entry name" value="THIOL:DISULFIDE INTERCHANGE PROTEIN DSBE"/>
    <property type="match status" value="1"/>
</dbReference>
<reference evidence="7 8" key="1">
    <citation type="submission" date="2019-05" db="EMBL/GenBank/DDBJ databases">
        <authorList>
            <person name="Narsing Rao M.P."/>
            <person name="Li W.J."/>
        </authorList>
    </citation>
    <scope>NUCLEOTIDE SEQUENCE [LARGE SCALE GENOMIC DNA]</scope>
    <source>
        <strain evidence="7 8">SYSU_K30003</strain>
    </source>
</reference>
<dbReference type="PROSITE" id="PS51352">
    <property type="entry name" value="THIOREDOXIN_2"/>
    <property type="match status" value="1"/>
</dbReference>
<name>A0A5R9GMA6_9BACL</name>
<feature type="domain" description="Thioredoxin" evidence="6">
    <location>
        <begin position="36"/>
        <end position="175"/>
    </location>
</feature>
<dbReference type="InterPro" id="IPR036249">
    <property type="entry name" value="Thioredoxin-like_sf"/>
</dbReference>
<dbReference type="InterPro" id="IPR000866">
    <property type="entry name" value="AhpC/TSA"/>
</dbReference>
<evidence type="ECO:0000256" key="1">
    <source>
        <dbReference type="ARBA" id="ARBA00004196"/>
    </source>
</evidence>
<gene>
    <name evidence="7" type="ORF">FE782_06720</name>
</gene>
<keyword evidence="5" id="KW-0676">Redox-active center</keyword>
<dbReference type="OrthoDB" id="25753at2"/>
<dbReference type="RefSeq" id="WP_138193296.1">
    <property type="nucleotide sequence ID" value="NZ_VCIW01000003.1"/>
</dbReference>
<dbReference type="InterPro" id="IPR017937">
    <property type="entry name" value="Thioredoxin_CS"/>
</dbReference>
<evidence type="ECO:0000256" key="3">
    <source>
        <dbReference type="ARBA" id="ARBA00022968"/>
    </source>
</evidence>
<sequence length="176" mass="19640">MGKHRRWIQISIFAFVLLIVGYTVAGSLFKGEERPPEAGDPVAPFELEALGGGMVGTETYKGRPMVVNFWGTFCPPCVEETPALQRMYEKYEDQGVVILGVNLGEKPAVRIEQFVDRFGVTYPVLLDPDLDVRDRYGVRSYPTTFFVDASGVVREVKVGGMTEGYIEAGIRRLLQQ</sequence>
<dbReference type="Gene3D" id="3.40.30.10">
    <property type="entry name" value="Glutaredoxin"/>
    <property type="match status" value="1"/>
</dbReference>
<evidence type="ECO:0000259" key="6">
    <source>
        <dbReference type="PROSITE" id="PS51352"/>
    </source>
</evidence>
<dbReference type="SUPFAM" id="SSF52833">
    <property type="entry name" value="Thioredoxin-like"/>
    <property type="match status" value="1"/>
</dbReference>
<dbReference type="CDD" id="cd02966">
    <property type="entry name" value="TlpA_like_family"/>
    <property type="match status" value="1"/>
</dbReference>
<keyword evidence="3" id="KW-0812">Transmembrane</keyword>
<evidence type="ECO:0000313" key="8">
    <source>
        <dbReference type="Proteomes" id="UP000309676"/>
    </source>
</evidence>
<dbReference type="EMBL" id="VCIW01000003">
    <property type="protein sequence ID" value="TLS53055.1"/>
    <property type="molecule type" value="Genomic_DNA"/>
</dbReference>